<dbReference type="PANTHER" id="PTHR11108:SF1">
    <property type="entry name" value="FERROCHELATASE, MITOCHONDRIAL"/>
    <property type="match status" value="1"/>
</dbReference>
<evidence type="ECO:0000256" key="8">
    <source>
        <dbReference type="RuleBase" id="RU000607"/>
    </source>
</evidence>
<keyword evidence="10" id="KW-1185">Reference proteome</keyword>
<dbReference type="AlphaFoldDB" id="A0A9X3TUB3"/>
<dbReference type="GO" id="GO:0046872">
    <property type="term" value="F:metal ion binding"/>
    <property type="evidence" value="ECO:0007669"/>
    <property type="project" value="UniProtKB-KW"/>
</dbReference>
<dbReference type="GO" id="GO:0004325">
    <property type="term" value="F:ferrochelatase activity"/>
    <property type="evidence" value="ECO:0007669"/>
    <property type="project" value="UniProtKB-UniRule"/>
</dbReference>
<evidence type="ECO:0000256" key="3">
    <source>
        <dbReference type="ARBA" id="ARBA00023133"/>
    </source>
</evidence>
<evidence type="ECO:0000256" key="5">
    <source>
        <dbReference type="ARBA" id="ARBA00023244"/>
    </source>
</evidence>
<protein>
    <recommendedName>
        <fullName evidence="7 8">Ferrochelatase</fullName>
        <ecNumber evidence="7 8">4.98.1.1</ecNumber>
    </recommendedName>
    <alternativeName>
        <fullName evidence="7">Heme synthase</fullName>
    </alternativeName>
    <alternativeName>
        <fullName evidence="7">Protoheme ferro-lyase</fullName>
    </alternativeName>
</protein>
<comment type="function">
    <text evidence="7 8">Catalyzes the ferrous insertion into protoporphyrin IX.</text>
</comment>
<feature type="binding site" evidence="7">
    <location>
        <position position="276"/>
    </location>
    <ligand>
        <name>Fe(2+)</name>
        <dbReference type="ChEBI" id="CHEBI:29033"/>
    </ligand>
</feature>
<comment type="catalytic activity">
    <reaction evidence="7 8">
        <text>heme b + 2 H(+) = protoporphyrin IX + Fe(2+)</text>
        <dbReference type="Rhea" id="RHEA:22584"/>
        <dbReference type="ChEBI" id="CHEBI:15378"/>
        <dbReference type="ChEBI" id="CHEBI:29033"/>
        <dbReference type="ChEBI" id="CHEBI:57306"/>
        <dbReference type="ChEBI" id="CHEBI:60344"/>
        <dbReference type="EC" id="4.98.1.1"/>
    </reaction>
</comment>
<keyword evidence="4 7" id="KW-0456">Lyase</keyword>
<keyword evidence="3 7" id="KW-0350">Heme biosynthesis</keyword>
<evidence type="ECO:0000256" key="7">
    <source>
        <dbReference type="HAMAP-Rule" id="MF_00323"/>
    </source>
</evidence>
<accession>A0A9X3TUB3</accession>
<comment type="pathway">
    <text evidence="7 8">Porphyrin-containing compound metabolism; protoheme biosynthesis; protoheme from protoporphyrin-IX: step 1/1.</text>
</comment>
<evidence type="ECO:0000313" key="9">
    <source>
        <dbReference type="EMBL" id="MDA5192380.1"/>
    </source>
</evidence>
<dbReference type="InterPro" id="IPR001015">
    <property type="entry name" value="Ferrochelatase"/>
</dbReference>
<dbReference type="PROSITE" id="PS00534">
    <property type="entry name" value="FERROCHELATASE"/>
    <property type="match status" value="1"/>
</dbReference>
<dbReference type="InterPro" id="IPR033644">
    <property type="entry name" value="Ferrochelatase_C"/>
</dbReference>
<dbReference type="Pfam" id="PF00762">
    <property type="entry name" value="Ferrochelatase"/>
    <property type="match status" value="1"/>
</dbReference>
<dbReference type="HAMAP" id="MF_00323">
    <property type="entry name" value="Ferrochelatase"/>
    <property type="match status" value="1"/>
</dbReference>
<feature type="binding site" evidence="7">
    <location>
        <position position="196"/>
    </location>
    <ligand>
        <name>Fe(2+)</name>
        <dbReference type="ChEBI" id="CHEBI:29033"/>
    </ligand>
</feature>
<sequence length="351" mass="38689">MSERVGVVLMNLGGPDSPAAVEPFLYNLFRDPAIIRLPWGLRHFVAWMISRRRAPLAQDIYARLGGRSPILPETEAQAQALEARLKELGMEARCVIAMRYWQPFAADSVTALKAEGIDRVVLLPLYPQFSTTTTASSVKDWLSAANQLNFKVNPVVAGCYPRDPHFTKAYADRIRAAAEAEHIDLNGSVRLLFSAHGLPERIVAAGDPYPAQIEASVHAIVESLGCPDLDVQICYQSRVGPMTWIGPSTDDEIARAGKDGKGIILVPVSFVSEHSETLVELDIEYRDLAAKQAVPFYVRVPALGIMPKFIEGLARQVIAALDRRLPENAWRCPTDMACACRESDLRSGIRQ</sequence>
<gene>
    <name evidence="7 9" type="primary">hemH</name>
    <name evidence="9" type="ORF">NYP16_00205</name>
</gene>
<dbReference type="Gene3D" id="3.40.50.1400">
    <property type="match status" value="2"/>
</dbReference>
<dbReference type="RefSeq" id="WP_274942089.1">
    <property type="nucleotide sequence ID" value="NZ_JANWOI010000001.1"/>
</dbReference>
<dbReference type="InterPro" id="IPR019772">
    <property type="entry name" value="Ferrochelatase_AS"/>
</dbReference>
<evidence type="ECO:0000313" key="10">
    <source>
        <dbReference type="Proteomes" id="UP001141619"/>
    </source>
</evidence>
<organism evidence="9 10">
    <name type="scientific">Govanella unica</name>
    <dbReference type="NCBI Taxonomy" id="2975056"/>
    <lineage>
        <taxon>Bacteria</taxon>
        <taxon>Pseudomonadati</taxon>
        <taxon>Pseudomonadota</taxon>
        <taxon>Alphaproteobacteria</taxon>
        <taxon>Emcibacterales</taxon>
        <taxon>Govanellaceae</taxon>
        <taxon>Govanella</taxon>
    </lineage>
</organism>
<reference evidence="9" key="2">
    <citation type="journal article" date="2023" name="Syst. Appl. Microbiol.">
        <title>Govania unica gen. nov., sp. nov., a rare biosphere bacterium that represents a novel family in the class Alphaproteobacteria.</title>
        <authorList>
            <person name="Vandamme P."/>
            <person name="Peeters C."/>
            <person name="Hettiarachchi A."/>
            <person name="Cnockaert M."/>
            <person name="Carlier A."/>
        </authorList>
    </citation>
    <scope>NUCLEOTIDE SEQUENCE</scope>
    <source>
        <strain evidence="9">LMG 31809</strain>
    </source>
</reference>
<dbReference type="SUPFAM" id="SSF53800">
    <property type="entry name" value="Chelatase"/>
    <property type="match status" value="1"/>
</dbReference>
<keyword evidence="2 7" id="KW-0408">Iron</keyword>
<keyword evidence="7" id="KW-0479">Metal-binding</keyword>
<evidence type="ECO:0000256" key="2">
    <source>
        <dbReference type="ARBA" id="ARBA00023004"/>
    </source>
</evidence>
<dbReference type="EMBL" id="JANWOI010000001">
    <property type="protein sequence ID" value="MDA5192380.1"/>
    <property type="molecule type" value="Genomic_DNA"/>
</dbReference>
<evidence type="ECO:0000256" key="6">
    <source>
        <dbReference type="ARBA" id="ARBA00024536"/>
    </source>
</evidence>
<dbReference type="EC" id="4.98.1.1" evidence="7 8"/>
<dbReference type="PANTHER" id="PTHR11108">
    <property type="entry name" value="FERROCHELATASE"/>
    <property type="match status" value="1"/>
</dbReference>
<dbReference type="NCBIfam" id="TIGR00109">
    <property type="entry name" value="hemH"/>
    <property type="match status" value="1"/>
</dbReference>
<reference evidence="9" key="1">
    <citation type="submission" date="2022-08" db="EMBL/GenBank/DDBJ databases">
        <authorList>
            <person name="Vandamme P."/>
            <person name="Hettiarachchi A."/>
            <person name="Peeters C."/>
            <person name="Cnockaert M."/>
            <person name="Carlier A."/>
        </authorList>
    </citation>
    <scope>NUCLEOTIDE SEQUENCE</scope>
    <source>
        <strain evidence="9">LMG 31809</strain>
    </source>
</reference>
<comment type="similarity">
    <text evidence="1 7 8">Belongs to the ferrochelatase family.</text>
</comment>
<dbReference type="GO" id="GO:0005737">
    <property type="term" value="C:cytoplasm"/>
    <property type="evidence" value="ECO:0007669"/>
    <property type="project" value="UniProtKB-SubCell"/>
</dbReference>
<comment type="catalytic activity">
    <reaction evidence="6">
        <text>Fe-coproporphyrin III + 2 H(+) = coproporphyrin III + Fe(2+)</text>
        <dbReference type="Rhea" id="RHEA:49572"/>
        <dbReference type="ChEBI" id="CHEBI:15378"/>
        <dbReference type="ChEBI" id="CHEBI:29033"/>
        <dbReference type="ChEBI" id="CHEBI:68438"/>
        <dbReference type="ChEBI" id="CHEBI:131725"/>
        <dbReference type="EC" id="4.99.1.9"/>
    </reaction>
    <physiologicalReaction direction="right-to-left" evidence="6">
        <dbReference type="Rhea" id="RHEA:49574"/>
    </physiologicalReaction>
</comment>
<dbReference type="Proteomes" id="UP001141619">
    <property type="component" value="Unassembled WGS sequence"/>
</dbReference>
<dbReference type="CDD" id="cd00419">
    <property type="entry name" value="Ferrochelatase_C"/>
    <property type="match status" value="1"/>
</dbReference>
<evidence type="ECO:0000256" key="4">
    <source>
        <dbReference type="ARBA" id="ARBA00023239"/>
    </source>
</evidence>
<proteinExistence type="inferred from homology"/>
<comment type="caution">
    <text evidence="9">The sequence shown here is derived from an EMBL/GenBank/DDBJ whole genome shotgun (WGS) entry which is preliminary data.</text>
</comment>
<keyword evidence="5 7" id="KW-0627">Porphyrin biosynthesis</keyword>
<name>A0A9X3TUB3_9PROT</name>
<dbReference type="InterPro" id="IPR033659">
    <property type="entry name" value="Ferrochelatase_N"/>
</dbReference>
<dbReference type="GO" id="GO:0006783">
    <property type="term" value="P:heme biosynthetic process"/>
    <property type="evidence" value="ECO:0007669"/>
    <property type="project" value="UniProtKB-UniRule"/>
</dbReference>
<comment type="subcellular location">
    <subcellularLocation>
        <location evidence="7 8">Cytoplasm</location>
    </subcellularLocation>
</comment>
<evidence type="ECO:0000256" key="1">
    <source>
        <dbReference type="ARBA" id="ARBA00007718"/>
    </source>
</evidence>
<keyword evidence="7 8" id="KW-0963">Cytoplasm</keyword>
<dbReference type="CDD" id="cd03411">
    <property type="entry name" value="Ferrochelatase_N"/>
    <property type="match status" value="1"/>
</dbReference>